<dbReference type="Proteomes" id="UP000661691">
    <property type="component" value="Unassembled WGS sequence"/>
</dbReference>
<evidence type="ECO:0000313" key="1">
    <source>
        <dbReference type="EMBL" id="MBD1373789.1"/>
    </source>
</evidence>
<name>A0A926N720_9BACL</name>
<keyword evidence="2" id="KW-1185">Reference proteome</keyword>
<sequence>MILRSLASLGIGAAVVDTQLEDKPIYAGDLLKGEVCIQGGEIEQLIDDIYFYLMVEITKNDKKKPYMLKKIHLSEGFTIQRRMTKKIPFEVRIPLETPMSTGSFRVFVKTGLDIKKAIDPQDVDDIDVVPPALIQKLLKEVENGGFILYKISNQYDQSVKPHPFFQMFQFKPTGKNHGLVDELGVIFSLSDREMHMDIEIVRAGNVLHTDFYWSFEDIGQPLLMNREQRFEDPILKLQEILNTNQFKR</sequence>
<organism evidence="1 2">
    <name type="scientific">Polycladospora coralii</name>
    <dbReference type="NCBI Taxonomy" id="2771432"/>
    <lineage>
        <taxon>Bacteria</taxon>
        <taxon>Bacillati</taxon>
        <taxon>Bacillota</taxon>
        <taxon>Bacilli</taxon>
        <taxon>Bacillales</taxon>
        <taxon>Thermoactinomycetaceae</taxon>
        <taxon>Polycladospora</taxon>
    </lineage>
</organism>
<dbReference type="EMBL" id="JACXAH010000038">
    <property type="protein sequence ID" value="MBD1373789.1"/>
    <property type="molecule type" value="Genomic_DNA"/>
</dbReference>
<accession>A0A926N720</accession>
<reference evidence="1" key="1">
    <citation type="submission" date="2020-09" db="EMBL/GenBank/DDBJ databases">
        <title>A novel bacterium of genus Hazenella, isolated from South China Sea.</title>
        <authorList>
            <person name="Huang H."/>
            <person name="Mo K."/>
            <person name="Hu Y."/>
        </authorList>
    </citation>
    <scope>NUCLEOTIDE SEQUENCE</scope>
    <source>
        <strain evidence="1">IB182357</strain>
    </source>
</reference>
<dbReference type="AlphaFoldDB" id="A0A926N720"/>
<proteinExistence type="predicted"/>
<dbReference type="PANTHER" id="PTHR40053">
    <property type="entry name" value="SPORULATION-CONTROL PROTEIN SPO0M"/>
    <property type="match status" value="1"/>
</dbReference>
<comment type="caution">
    <text evidence="1">The sequence shown here is derived from an EMBL/GenBank/DDBJ whole genome shotgun (WGS) entry which is preliminary data.</text>
</comment>
<gene>
    <name evidence="1" type="ORF">IC620_15705</name>
</gene>
<dbReference type="PANTHER" id="PTHR40053:SF1">
    <property type="entry name" value="SPORULATION-CONTROL PROTEIN SPO0M"/>
    <property type="match status" value="1"/>
</dbReference>
<evidence type="ECO:0000313" key="2">
    <source>
        <dbReference type="Proteomes" id="UP000661691"/>
    </source>
</evidence>
<dbReference type="RefSeq" id="WP_191142781.1">
    <property type="nucleotide sequence ID" value="NZ_JACXAH010000038.1"/>
</dbReference>
<protein>
    <submittedName>
        <fullName evidence="1">Sporulation protein</fullName>
    </submittedName>
</protein>
<dbReference type="Pfam" id="PF07070">
    <property type="entry name" value="Spo0M"/>
    <property type="match status" value="1"/>
</dbReference>
<dbReference type="InterPro" id="IPR009776">
    <property type="entry name" value="Spore_0_M"/>
</dbReference>